<dbReference type="InterPro" id="IPR005828">
    <property type="entry name" value="MFS_sugar_transport-like"/>
</dbReference>
<gene>
    <name evidence="7" type="ORF">DIATSA_LOCUS12350</name>
</gene>
<feature type="transmembrane region" description="Helical" evidence="5">
    <location>
        <begin position="150"/>
        <end position="170"/>
    </location>
</feature>
<sequence length="456" mass="51013">MKLKSINKYVVNTDHHLAKPEDDDYIAKCIGSFGTWQAIVWLISISSKFIVIANAISIVFLTPKTEFRCVKFESNFTEEVKNDTCYDDCIKYEYFNSLFKDTYITRFDLVCGDAWLASFAQSVLMLGLLVGVPVIGWISDRFGRAPAFRLSTLIAVAFMIASTFAPTYWLLAIIRFFIGFGTGGIVTLNVVICVESVGMQYKDLVGVATMSAETPRWLIANQKGDEALELMTKIAKTNNRDVSHIKDTINETLERIKCEQRENKQMNFTDLFRTKQFTVITVSSVFAWTFIGISYYGINQYSTLLGSHVYAVFATLGLFQLIASILSSVINRKMRRKTASISALITCGICMMTLIFLPDDHWSSIVAVTIAFTAATTIFCIIFVQINELYPTPLRNMGFGLSSSGIKLGAMIAPFIANTQTHWLASAIFALIPIFTIIFCLPLPETKGKNLEDIVK</sequence>
<dbReference type="InterPro" id="IPR020846">
    <property type="entry name" value="MFS_dom"/>
</dbReference>
<protein>
    <recommendedName>
        <fullName evidence="6">Major facilitator superfamily (MFS) profile domain-containing protein</fullName>
    </recommendedName>
</protein>
<dbReference type="GO" id="GO:0016020">
    <property type="term" value="C:membrane"/>
    <property type="evidence" value="ECO:0007669"/>
    <property type="project" value="UniProtKB-SubCell"/>
</dbReference>
<evidence type="ECO:0000259" key="6">
    <source>
        <dbReference type="PROSITE" id="PS50850"/>
    </source>
</evidence>
<evidence type="ECO:0000313" key="8">
    <source>
        <dbReference type="Proteomes" id="UP001153714"/>
    </source>
</evidence>
<feature type="domain" description="Major facilitator superfamily (MFS) profile" evidence="6">
    <location>
        <begin position="40"/>
        <end position="445"/>
    </location>
</feature>
<feature type="transmembrane region" description="Helical" evidence="5">
    <location>
        <begin position="364"/>
        <end position="386"/>
    </location>
</feature>
<dbReference type="Pfam" id="PF00083">
    <property type="entry name" value="Sugar_tr"/>
    <property type="match status" value="2"/>
</dbReference>
<accession>A0A9N9RCN7</accession>
<reference evidence="7" key="1">
    <citation type="submission" date="2021-12" db="EMBL/GenBank/DDBJ databases">
        <authorList>
            <person name="King R."/>
        </authorList>
    </citation>
    <scope>NUCLEOTIDE SEQUENCE</scope>
</reference>
<feature type="transmembrane region" description="Helical" evidence="5">
    <location>
        <begin position="310"/>
        <end position="329"/>
    </location>
</feature>
<keyword evidence="2 5" id="KW-0812">Transmembrane</keyword>
<evidence type="ECO:0000256" key="1">
    <source>
        <dbReference type="ARBA" id="ARBA00004141"/>
    </source>
</evidence>
<dbReference type="PANTHER" id="PTHR24064">
    <property type="entry name" value="SOLUTE CARRIER FAMILY 22 MEMBER"/>
    <property type="match status" value="1"/>
</dbReference>
<evidence type="ECO:0000256" key="5">
    <source>
        <dbReference type="SAM" id="Phobius"/>
    </source>
</evidence>
<feature type="transmembrane region" description="Helical" evidence="5">
    <location>
        <begin position="176"/>
        <end position="194"/>
    </location>
</feature>
<keyword evidence="4 5" id="KW-0472">Membrane</keyword>
<feature type="transmembrane region" description="Helical" evidence="5">
    <location>
        <begin position="115"/>
        <end position="138"/>
    </location>
</feature>
<feature type="transmembrane region" description="Helical" evidence="5">
    <location>
        <begin position="277"/>
        <end position="298"/>
    </location>
</feature>
<dbReference type="OrthoDB" id="5296287at2759"/>
<feature type="transmembrane region" description="Helical" evidence="5">
    <location>
        <begin position="341"/>
        <end position="358"/>
    </location>
</feature>
<dbReference type="GO" id="GO:0022857">
    <property type="term" value="F:transmembrane transporter activity"/>
    <property type="evidence" value="ECO:0007669"/>
    <property type="project" value="InterPro"/>
</dbReference>
<keyword evidence="3 5" id="KW-1133">Transmembrane helix</keyword>
<evidence type="ECO:0000313" key="7">
    <source>
        <dbReference type="EMBL" id="CAG9795041.1"/>
    </source>
</evidence>
<evidence type="ECO:0000256" key="3">
    <source>
        <dbReference type="ARBA" id="ARBA00022989"/>
    </source>
</evidence>
<keyword evidence="8" id="KW-1185">Reference proteome</keyword>
<feature type="transmembrane region" description="Helical" evidence="5">
    <location>
        <begin position="38"/>
        <end position="61"/>
    </location>
</feature>
<dbReference type="Proteomes" id="UP001153714">
    <property type="component" value="Chromosome 7"/>
</dbReference>
<feature type="transmembrane region" description="Helical" evidence="5">
    <location>
        <begin position="423"/>
        <end position="443"/>
    </location>
</feature>
<dbReference type="EMBL" id="OU893338">
    <property type="protein sequence ID" value="CAG9795041.1"/>
    <property type="molecule type" value="Genomic_DNA"/>
</dbReference>
<reference evidence="7" key="2">
    <citation type="submission" date="2022-10" db="EMBL/GenBank/DDBJ databases">
        <authorList>
            <consortium name="ENA_rothamsted_submissions"/>
            <consortium name="culmorum"/>
            <person name="King R."/>
        </authorList>
    </citation>
    <scope>NUCLEOTIDE SEQUENCE</scope>
</reference>
<dbReference type="AlphaFoldDB" id="A0A9N9RCN7"/>
<comment type="subcellular location">
    <subcellularLocation>
        <location evidence="1">Membrane</location>
        <topology evidence="1">Multi-pass membrane protein</topology>
    </subcellularLocation>
</comment>
<name>A0A9N9RCN7_9NEOP</name>
<proteinExistence type="predicted"/>
<feature type="transmembrane region" description="Helical" evidence="5">
    <location>
        <begin position="398"/>
        <end position="417"/>
    </location>
</feature>
<dbReference type="Gene3D" id="1.20.1250.20">
    <property type="entry name" value="MFS general substrate transporter like domains"/>
    <property type="match status" value="2"/>
</dbReference>
<evidence type="ECO:0000256" key="2">
    <source>
        <dbReference type="ARBA" id="ARBA00022692"/>
    </source>
</evidence>
<evidence type="ECO:0000256" key="4">
    <source>
        <dbReference type="ARBA" id="ARBA00023136"/>
    </source>
</evidence>
<organism evidence="7 8">
    <name type="scientific">Diatraea saccharalis</name>
    <name type="common">sugarcane borer</name>
    <dbReference type="NCBI Taxonomy" id="40085"/>
    <lineage>
        <taxon>Eukaryota</taxon>
        <taxon>Metazoa</taxon>
        <taxon>Ecdysozoa</taxon>
        <taxon>Arthropoda</taxon>
        <taxon>Hexapoda</taxon>
        <taxon>Insecta</taxon>
        <taxon>Pterygota</taxon>
        <taxon>Neoptera</taxon>
        <taxon>Endopterygota</taxon>
        <taxon>Lepidoptera</taxon>
        <taxon>Glossata</taxon>
        <taxon>Ditrysia</taxon>
        <taxon>Pyraloidea</taxon>
        <taxon>Crambidae</taxon>
        <taxon>Crambinae</taxon>
        <taxon>Diatraea</taxon>
    </lineage>
</organism>
<dbReference type="PROSITE" id="PS50850">
    <property type="entry name" value="MFS"/>
    <property type="match status" value="1"/>
</dbReference>
<dbReference type="InterPro" id="IPR036259">
    <property type="entry name" value="MFS_trans_sf"/>
</dbReference>
<dbReference type="SUPFAM" id="SSF103473">
    <property type="entry name" value="MFS general substrate transporter"/>
    <property type="match status" value="1"/>
</dbReference>